<sequence>MLPSPSSSPLQPPTLYNSTNLRRKGDEDDNRCKSSHPWLQLPTPPTNTKRPFQEEDNSPSKRAKLTDRYESRLNESEETLAERAGMRFRRSACPPLSMARNNLPSYNPILNNTRPILLSFVSSYQSDFFRCDSVESGSLTPPYACSYSHSAKAGRTSHLAVSTEEGAVHIFNTRKRSEWDPEPVRTTLRPHDNGVYDVKWSASDSRLATCSADRSIRISCIDTSQVLHTLTGHTSSVKRAAWHPSNDSLVCSGGRDGMICIWDLRIRQSNALGQSPVFNIPDAHESLTPSGRRTKQHTPKTITNLIFNEGMNLVSSGSSDGVLRCWDLRFLSSSTIRSTAKSKRFTPSLCTPTDPTTLHGSRRPRGILSLTEGTGPSSGLLFALGADSRIHTYVASSLSSLPISFTDPNIQVNGSFYISSAVSPCGEWLASGGGKSALLFDIAAAAKPHARASPGVELKAQTGEVYAVDWADGMLASCADDRTVRIWRPDVDVYRRCLEDPDDYKWKWSWSVSS</sequence>
<comment type="similarity">
    <text evidence="5">Belongs to the WD repeat cdt2 family.</text>
</comment>
<dbReference type="PROSITE" id="PS00678">
    <property type="entry name" value="WD_REPEATS_1"/>
    <property type="match status" value="1"/>
</dbReference>
<feature type="region of interest" description="Disordered" evidence="7">
    <location>
        <begin position="345"/>
        <end position="364"/>
    </location>
</feature>
<feature type="repeat" description="WD" evidence="6">
    <location>
        <begin position="302"/>
        <end position="329"/>
    </location>
</feature>
<protein>
    <submittedName>
        <fullName evidence="8">WD40-repeat-containing domain protein</fullName>
    </submittedName>
</protein>
<evidence type="ECO:0000256" key="6">
    <source>
        <dbReference type="PROSITE-ProRule" id="PRU00221"/>
    </source>
</evidence>
<dbReference type="PROSITE" id="PS50294">
    <property type="entry name" value="WD_REPEATS_REGION"/>
    <property type="match status" value="1"/>
</dbReference>
<dbReference type="InterPro" id="IPR020472">
    <property type="entry name" value="WD40_PAC1"/>
</dbReference>
<dbReference type="InterPro" id="IPR015943">
    <property type="entry name" value="WD40/YVTN_repeat-like_dom_sf"/>
</dbReference>
<dbReference type="SUPFAM" id="SSF50978">
    <property type="entry name" value="WD40 repeat-like"/>
    <property type="match status" value="1"/>
</dbReference>
<dbReference type="PANTHER" id="PTHR22852:SF0">
    <property type="entry name" value="DENTICLELESS PROTEIN HOMOLOG"/>
    <property type="match status" value="1"/>
</dbReference>
<feature type="compositionally biased region" description="Polar residues" evidence="7">
    <location>
        <begin position="348"/>
        <end position="359"/>
    </location>
</feature>
<dbReference type="Proteomes" id="UP001150217">
    <property type="component" value="Unassembled WGS sequence"/>
</dbReference>
<organism evidence="8 9">
    <name type="scientific">Lentinula lateritia</name>
    <dbReference type="NCBI Taxonomy" id="40482"/>
    <lineage>
        <taxon>Eukaryota</taxon>
        <taxon>Fungi</taxon>
        <taxon>Dikarya</taxon>
        <taxon>Basidiomycota</taxon>
        <taxon>Agaricomycotina</taxon>
        <taxon>Agaricomycetes</taxon>
        <taxon>Agaricomycetidae</taxon>
        <taxon>Agaricales</taxon>
        <taxon>Marasmiineae</taxon>
        <taxon>Omphalotaceae</taxon>
        <taxon>Lentinula</taxon>
    </lineage>
</organism>
<accession>A0ABQ8VU67</accession>
<keyword evidence="2 6" id="KW-0853">WD repeat</keyword>
<proteinExistence type="inferred from homology"/>
<evidence type="ECO:0000256" key="3">
    <source>
        <dbReference type="ARBA" id="ARBA00022737"/>
    </source>
</evidence>
<dbReference type="InterPro" id="IPR036322">
    <property type="entry name" value="WD40_repeat_dom_sf"/>
</dbReference>
<dbReference type="InterPro" id="IPR001680">
    <property type="entry name" value="WD40_rpt"/>
</dbReference>
<dbReference type="EMBL" id="JANVFT010000008">
    <property type="protein sequence ID" value="KAJ4499924.1"/>
    <property type="molecule type" value="Genomic_DNA"/>
</dbReference>
<feature type="compositionally biased region" description="Basic and acidic residues" evidence="7">
    <location>
        <begin position="64"/>
        <end position="78"/>
    </location>
</feature>
<dbReference type="InterPro" id="IPR019775">
    <property type="entry name" value="WD40_repeat_CS"/>
</dbReference>
<feature type="compositionally biased region" description="Basic and acidic residues" evidence="7">
    <location>
        <begin position="23"/>
        <end position="32"/>
    </location>
</feature>
<evidence type="ECO:0000256" key="5">
    <source>
        <dbReference type="ARBA" id="ARBA00038344"/>
    </source>
</evidence>
<feature type="repeat" description="WD" evidence="6">
    <location>
        <begin position="188"/>
        <end position="229"/>
    </location>
</feature>
<evidence type="ECO:0000256" key="2">
    <source>
        <dbReference type="ARBA" id="ARBA00022574"/>
    </source>
</evidence>
<evidence type="ECO:0000256" key="7">
    <source>
        <dbReference type="SAM" id="MobiDB-lite"/>
    </source>
</evidence>
<keyword evidence="3" id="KW-0677">Repeat</keyword>
<evidence type="ECO:0000256" key="4">
    <source>
        <dbReference type="ARBA" id="ARBA00022786"/>
    </source>
</evidence>
<comment type="pathway">
    <text evidence="1">Protein modification; protein ubiquitination.</text>
</comment>
<evidence type="ECO:0000256" key="1">
    <source>
        <dbReference type="ARBA" id="ARBA00004906"/>
    </source>
</evidence>
<feature type="region of interest" description="Disordered" evidence="7">
    <location>
        <begin position="1"/>
        <end position="78"/>
    </location>
</feature>
<dbReference type="PANTHER" id="PTHR22852">
    <property type="entry name" value="LETHAL 2 DENTICLELESS PROTEIN RETINOIC ACID-REGULATED NUCLEAR MATRIX-ASSOCIATED PROTEIN"/>
    <property type="match status" value="1"/>
</dbReference>
<evidence type="ECO:0000313" key="9">
    <source>
        <dbReference type="Proteomes" id="UP001150217"/>
    </source>
</evidence>
<comment type="caution">
    <text evidence="8">The sequence shown here is derived from an EMBL/GenBank/DDBJ whole genome shotgun (WGS) entry which is preliminary data.</text>
</comment>
<feature type="repeat" description="WD" evidence="6">
    <location>
        <begin position="230"/>
        <end position="265"/>
    </location>
</feature>
<dbReference type="Gene3D" id="2.130.10.10">
    <property type="entry name" value="YVTN repeat-like/Quinoprotein amine dehydrogenase"/>
    <property type="match status" value="2"/>
</dbReference>
<name>A0ABQ8VU67_9AGAR</name>
<evidence type="ECO:0000313" key="8">
    <source>
        <dbReference type="EMBL" id="KAJ4499924.1"/>
    </source>
</evidence>
<keyword evidence="4" id="KW-0833">Ubl conjugation pathway</keyword>
<dbReference type="Pfam" id="PF00400">
    <property type="entry name" value="WD40"/>
    <property type="match status" value="4"/>
</dbReference>
<feature type="repeat" description="WD" evidence="6">
    <location>
        <begin position="458"/>
        <end position="487"/>
    </location>
</feature>
<reference evidence="8" key="1">
    <citation type="submission" date="2022-08" db="EMBL/GenBank/DDBJ databases">
        <title>A Global Phylogenomic Analysis of the Shiitake Genus Lentinula.</title>
        <authorList>
            <consortium name="DOE Joint Genome Institute"/>
            <person name="Sierra-Patev S."/>
            <person name="Min B."/>
            <person name="Naranjo-Ortiz M."/>
            <person name="Looney B."/>
            <person name="Konkel Z."/>
            <person name="Slot J.C."/>
            <person name="Sakamoto Y."/>
            <person name="Steenwyk J.L."/>
            <person name="Rokas A."/>
            <person name="Carro J."/>
            <person name="Camarero S."/>
            <person name="Ferreira P."/>
            <person name="Molpeceres G."/>
            <person name="Ruiz-Duenas F.J."/>
            <person name="Serrano A."/>
            <person name="Henrissat B."/>
            <person name="Drula E."/>
            <person name="Hughes K.W."/>
            <person name="Mata J.L."/>
            <person name="Ishikawa N.K."/>
            <person name="Vargas-Isla R."/>
            <person name="Ushijima S."/>
            <person name="Smith C.A."/>
            <person name="Ahrendt S."/>
            <person name="Andreopoulos W."/>
            <person name="He G."/>
            <person name="Labutti K."/>
            <person name="Lipzen A."/>
            <person name="Ng V."/>
            <person name="Riley R."/>
            <person name="Sandor L."/>
            <person name="Barry K."/>
            <person name="Martinez A.T."/>
            <person name="Xiao Y."/>
            <person name="Gibbons J.G."/>
            <person name="Terashima K."/>
            <person name="Grigoriev I.V."/>
            <person name="Hibbett D.S."/>
        </authorList>
    </citation>
    <scope>NUCLEOTIDE SEQUENCE</scope>
    <source>
        <strain evidence="8">RHP3577 ss4</strain>
    </source>
</reference>
<dbReference type="PRINTS" id="PR00320">
    <property type="entry name" value="GPROTEINBRPT"/>
</dbReference>
<gene>
    <name evidence="8" type="ORF">C8R41DRAFT_914815</name>
</gene>
<dbReference type="SMART" id="SM00320">
    <property type="entry name" value="WD40"/>
    <property type="match status" value="5"/>
</dbReference>
<keyword evidence="9" id="KW-1185">Reference proteome</keyword>
<dbReference type="PROSITE" id="PS50082">
    <property type="entry name" value="WD_REPEATS_2"/>
    <property type="match status" value="4"/>
</dbReference>
<dbReference type="InterPro" id="IPR051865">
    <property type="entry name" value="WD-repeat_CDT2_adapter"/>
</dbReference>